<feature type="compositionally biased region" description="Basic residues" evidence="1">
    <location>
        <begin position="56"/>
        <end position="68"/>
    </location>
</feature>
<evidence type="ECO:0000256" key="1">
    <source>
        <dbReference type="SAM" id="MobiDB-lite"/>
    </source>
</evidence>
<feature type="region of interest" description="Disordered" evidence="1">
    <location>
        <begin position="173"/>
        <end position="195"/>
    </location>
</feature>
<reference evidence="2" key="1">
    <citation type="submission" date="2023-04" db="EMBL/GenBank/DDBJ databases">
        <authorList>
            <consortium name="ELIXIR-Norway"/>
        </authorList>
    </citation>
    <scope>NUCLEOTIDE SEQUENCE [LARGE SCALE GENOMIC DNA]</scope>
</reference>
<proteinExistence type="predicted"/>
<organism evidence="2 3">
    <name type="scientific">Rangifer tarandus platyrhynchus</name>
    <name type="common">Svalbard reindeer</name>
    <dbReference type="NCBI Taxonomy" id="3082113"/>
    <lineage>
        <taxon>Eukaryota</taxon>
        <taxon>Metazoa</taxon>
        <taxon>Chordata</taxon>
        <taxon>Craniata</taxon>
        <taxon>Vertebrata</taxon>
        <taxon>Euteleostomi</taxon>
        <taxon>Mammalia</taxon>
        <taxon>Eutheria</taxon>
        <taxon>Laurasiatheria</taxon>
        <taxon>Artiodactyla</taxon>
        <taxon>Ruminantia</taxon>
        <taxon>Pecora</taxon>
        <taxon>Cervidae</taxon>
        <taxon>Odocoileinae</taxon>
        <taxon>Rangifer</taxon>
    </lineage>
</organism>
<feature type="compositionally biased region" description="Low complexity" evidence="1">
    <location>
        <begin position="115"/>
        <end position="125"/>
    </location>
</feature>
<feature type="region of interest" description="Disordered" evidence="1">
    <location>
        <begin position="56"/>
        <end position="139"/>
    </location>
</feature>
<dbReference type="PROSITE" id="PS51257">
    <property type="entry name" value="PROKAR_LIPOPROTEIN"/>
    <property type="match status" value="1"/>
</dbReference>
<name>A0ABN8Z1A4_RANTA</name>
<gene>
    <name evidence="2" type="ORF">MRATA1EN1_LOCUS15564</name>
</gene>
<dbReference type="EMBL" id="OX459961">
    <property type="protein sequence ID" value="CAI9166602.1"/>
    <property type="molecule type" value="Genomic_DNA"/>
</dbReference>
<keyword evidence="3" id="KW-1185">Reference proteome</keyword>
<sequence>MSCKALSHPRGDKREVGVRTLPPTAVVLGSSCGGVCRAHRAAAAEVLWVQLRPPVHKHAPSRARAPARQRREAGGGGCAHPAAAHRHTGRATDTHHTPSPPGAERIAPRPHSHSPSHSCAGPAAGAIGGGARPGARQGPEVSEFLRIRAPAAGPDEFAAASPGARSQFHGLWARRGARERKPARAHGKGAEEDPPRPRVFYGVCGSVTVGTCLRPGQVQSFAGQRGSFRLQRSGKHAAGPEKMRAWLKVTQQLVQTY</sequence>
<accession>A0ABN8Z1A4</accession>
<evidence type="ECO:0000313" key="3">
    <source>
        <dbReference type="Proteomes" id="UP001176941"/>
    </source>
</evidence>
<dbReference type="Proteomes" id="UP001176941">
    <property type="component" value="Chromosome 25"/>
</dbReference>
<feature type="compositionally biased region" description="Basic residues" evidence="1">
    <location>
        <begin position="175"/>
        <end position="187"/>
    </location>
</feature>
<protein>
    <submittedName>
        <fullName evidence="2">Uncharacterized protein</fullName>
    </submittedName>
</protein>
<evidence type="ECO:0000313" key="2">
    <source>
        <dbReference type="EMBL" id="CAI9166602.1"/>
    </source>
</evidence>